<comment type="caution">
    <text evidence="1">The sequence shown here is derived from an EMBL/GenBank/DDBJ whole genome shotgun (WGS) entry which is preliminary data.</text>
</comment>
<sequence length="145" mass="16856">MVALKCLNNSKNKCECLDNSSKNKFEEFLQEQPFYEIPHDGLLVVGICYNGLRPKIKEELPNLFKQLINACWNAIPANRPCANTLVEIFNEWMIEINKPTSELHIQIKELTTTNKRQNNIYSEPDKMNPEACYMSRLLDYTISNQ</sequence>
<accession>A0ACA9KKD8</accession>
<feature type="non-terminal residue" evidence="1">
    <location>
        <position position="145"/>
    </location>
</feature>
<dbReference type="Proteomes" id="UP000789860">
    <property type="component" value="Unassembled WGS sequence"/>
</dbReference>
<gene>
    <name evidence="1" type="ORF">SCALOS_LOCUS2250</name>
</gene>
<protein>
    <submittedName>
        <fullName evidence="1">249_t:CDS:1</fullName>
    </submittedName>
</protein>
<organism evidence="1 2">
    <name type="scientific">Scutellospora calospora</name>
    <dbReference type="NCBI Taxonomy" id="85575"/>
    <lineage>
        <taxon>Eukaryota</taxon>
        <taxon>Fungi</taxon>
        <taxon>Fungi incertae sedis</taxon>
        <taxon>Mucoromycota</taxon>
        <taxon>Glomeromycotina</taxon>
        <taxon>Glomeromycetes</taxon>
        <taxon>Diversisporales</taxon>
        <taxon>Gigasporaceae</taxon>
        <taxon>Scutellospora</taxon>
    </lineage>
</organism>
<keyword evidence="2" id="KW-1185">Reference proteome</keyword>
<dbReference type="EMBL" id="CAJVPM010001917">
    <property type="protein sequence ID" value="CAG8476572.1"/>
    <property type="molecule type" value="Genomic_DNA"/>
</dbReference>
<name>A0ACA9KKD8_9GLOM</name>
<proteinExistence type="predicted"/>
<reference evidence="1" key="1">
    <citation type="submission" date="2021-06" db="EMBL/GenBank/DDBJ databases">
        <authorList>
            <person name="Kallberg Y."/>
            <person name="Tangrot J."/>
            <person name="Rosling A."/>
        </authorList>
    </citation>
    <scope>NUCLEOTIDE SEQUENCE</scope>
    <source>
        <strain evidence="1">AU212A</strain>
    </source>
</reference>
<evidence type="ECO:0000313" key="2">
    <source>
        <dbReference type="Proteomes" id="UP000789860"/>
    </source>
</evidence>
<evidence type="ECO:0000313" key="1">
    <source>
        <dbReference type="EMBL" id="CAG8476572.1"/>
    </source>
</evidence>